<accession>B5Y8K9</accession>
<dbReference type="STRING" id="309798.COPRO5265_0759"/>
<dbReference type="FunFam" id="3.40.50.2020:FF:000007">
    <property type="entry name" value="Ribose-phosphate pyrophosphokinase"/>
    <property type="match status" value="1"/>
</dbReference>
<name>B5Y8K9_COPPD</name>
<dbReference type="GO" id="GO:0000287">
    <property type="term" value="F:magnesium ion binding"/>
    <property type="evidence" value="ECO:0007669"/>
    <property type="project" value="UniProtKB-UniRule"/>
</dbReference>
<feature type="domain" description="Ribose-phosphate pyrophosphokinase N-terminal" evidence="10">
    <location>
        <begin position="8"/>
        <end position="124"/>
    </location>
</feature>
<dbReference type="GO" id="GO:0002189">
    <property type="term" value="C:ribose phosphate diphosphokinase complex"/>
    <property type="evidence" value="ECO:0007669"/>
    <property type="project" value="TreeGrafter"/>
</dbReference>
<dbReference type="GO" id="GO:0006164">
    <property type="term" value="P:purine nucleotide biosynthetic process"/>
    <property type="evidence" value="ECO:0007669"/>
    <property type="project" value="TreeGrafter"/>
</dbReference>
<dbReference type="GO" id="GO:0006015">
    <property type="term" value="P:5-phosphoribose 1-diphosphate biosynthetic process"/>
    <property type="evidence" value="ECO:0007669"/>
    <property type="project" value="UniProtKB-UniRule"/>
</dbReference>
<dbReference type="GO" id="GO:0004749">
    <property type="term" value="F:ribose phosphate diphosphokinase activity"/>
    <property type="evidence" value="ECO:0007669"/>
    <property type="project" value="UniProtKB-UniRule"/>
</dbReference>
<reference evidence="11 12" key="2">
    <citation type="journal article" date="2014" name="Genome Announc.">
        <title>Complete Genome Sequence of Coprothermobacter proteolyticus DSM 5265.</title>
        <authorList>
            <person name="Alexiev A."/>
            <person name="Coil D.A."/>
            <person name="Badger J.H."/>
            <person name="Enticknap J."/>
            <person name="Ward N."/>
            <person name="Robb F.T."/>
            <person name="Eisen J.A."/>
        </authorList>
    </citation>
    <scope>NUCLEOTIDE SEQUENCE [LARGE SCALE GENOMIC DNA]</scope>
    <source>
        <strain evidence="12">ATCC 35245 / DSM 5265 / OCM 4 / BT</strain>
    </source>
</reference>
<evidence type="ECO:0000256" key="5">
    <source>
        <dbReference type="ARBA" id="ARBA00022777"/>
    </source>
</evidence>
<dbReference type="GO" id="GO:0005737">
    <property type="term" value="C:cytoplasm"/>
    <property type="evidence" value="ECO:0007669"/>
    <property type="project" value="UniProtKB-SubCell"/>
</dbReference>
<evidence type="ECO:0000256" key="7">
    <source>
        <dbReference type="ARBA" id="ARBA00022842"/>
    </source>
</evidence>
<comment type="similarity">
    <text evidence="9">Belongs to the ribose-phosphate pyrophosphokinase family. Class I subfamily.</text>
</comment>
<dbReference type="PANTHER" id="PTHR10210">
    <property type="entry name" value="RIBOSE-PHOSPHATE DIPHOSPHOKINASE FAMILY MEMBER"/>
    <property type="match status" value="1"/>
</dbReference>
<dbReference type="InterPro" id="IPR000836">
    <property type="entry name" value="PRTase_dom"/>
</dbReference>
<dbReference type="GO" id="GO:0016301">
    <property type="term" value="F:kinase activity"/>
    <property type="evidence" value="ECO:0007669"/>
    <property type="project" value="UniProtKB-KW"/>
</dbReference>
<proteinExistence type="inferred from homology"/>
<gene>
    <name evidence="9" type="primary">prs</name>
    <name evidence="11" type="ordered locus">COPRO5265_0759</name>
</gene>
<organism evidence="11 12">
    <name type="scientific">Coprothermobacter proteolyticus (strain ATCC 35245 / DSM 5265 / OCM 4 / BT)</name>
    <dbReference type="NCBI Taxonomy" id="309798"/>
    <lineage>
        <taxon>Bacteria</taxon>
        <taxon>Pseudomonadati</taxon>
        <taxon>Coprothermobacterota</taxon>
        <taxon>Coprothermobacteria</taxon>
        <taxon>Coprothermobacterales</taxon>
        <taxon>Coprothermobacteraceae</taxon>
        <taxon>Coprothermobacter</taxon>
    </lineage>
</organism>
<dbReference type="SUPFAM" id="SSF53271">
    <property type="entry name" value="PRTase-like"/>
    <property type="match status" value="1"/>
</dbReference>
<keyword evidence="12" id="KW-1185">Reference proteome</keyword>
<keyword evidence="3 9" id="KW-0545">Nucleotide biosynthesis</keyword>
<reference evidence="12" key="1">
    <citation type="submission" date="2008-08" db="EMBL/GenBank/DDBJ databases">
        <title>The complete genome sequence of Coprothermobacter proteolyticus strain ATCC 5245 / DSM 5265 / BT.</title>
        <authorList>
            <person name="Dodson R.J."/>
            <person name="Durkin A.S."/>
            <person name="Wu M."/>
            <person name="Eisen J."/>
            <person name="Sutton G."/>
        </authorList>
    </citation>
    <scope>NUCLEOTIDE SEQUENCE [LARGE SCALE GENOMIC DNA]</scope>
    <source>
        <strain evidence="12">ATCC 35245 / DSM 5265 / OCM 4 / BT</strain>
    </source>
</reference>
<dbReference type="RefSeq" id="WP_012543903.1">
    <property type="nucleotide sequence ID" value="NC_011295.1"/>
</dbReference>
<dbReference type="Pfam" id="PF13793">
    <property type="entry name" value="Pribosyltran_N"/>
    <property type="match status" value="1"/>
</dbReference>
<feature type="binding site" evidence="9">
    <location>
        <begin position="100"/>
        <end position="101"/>
    </location>
    <ligand>
        <name>ATP</name>
        <dbReference type="ChEBI" id="CHEBI:30616"/>
    </ligand>
</feature>
<evidence type="ECO:0000256" key="8">
    <source>
        <dbReference type="ARBA" id="ARBA00049535"/>
    </source>
</evidence>
<dbReference type="GO" id="GO:0005524">
    <property type="term" value="F:ATP binding"/>
    <property type="evidence" value="ECO:0007669"/>
    <property type="project" value="UniProtKB-KW"/>
</dbReference>
<keyword evidence="2 9" id="KW-0479">Metal-binding</keyword>
<feature type="binding site" evidence="9">
    <location>
        <begin position="41"/>
        <end position="43"/>
    </location>
    <ligand>
        <name>ATP</name>
        <dbReference type="ChEBI" id="CHEBI:30616"/>
    </ligand>
</feature>
<keyword evidence="6 9" id="KW-0067">ATP-binding</keyword>
<feature type="active site" evidence="9">
    <location>
        <position position="199"/>
    </location>
</feature>
<evidence type="ECO:0000256" key="6">
    <source>
        <dbReference type="ARBA" id="ARBA00022840"/>
    </source>
</evidence>
<dbReference type="CDD" id="cd06223">
    <property type="entry name" value="PRTases_typeI"/>
    <property type="match status" value="1"/>
</dbReference>
<keyword evidence="5 9" id="KW-0418">Kinase</keyword>
<evidence type="ECO:0000256" key="3">
    <source>
        <dbReference type="ARBA" id="ARBA00022727"/>
    </source>
</evidence>
<comment type="pathway">
    <text evidence="9">Metabolic intermediate biosynthesis; 5-phospho-alpha-D-ribose 1-diphosphate biosynthesis; 5-phospho-alpha-D-ribose 1-diphosphate from D-ribose 5-phosphate (route I): step 1/1.</text>
</comment>
<dbReference type="InterPro" id="IPR029057">
    <property type="entry name" value="PRTase-like"/>
</dbReference>
<feature type="binding site" evidence="9">
    <location>
        <position position="175"/>
    </location>
    <ligand>
        <name>Mg(2+)</name>
        <dbReference type="ChEBI" id="CHEBI:18420"/>
    </ligand>
</feature>
<protein>
    <recommendedName>
        <fullName evidence="9">Ribose-phosphate pyrophosphokinase</fullName>
        <shortName evidence="9">RPPK</shortName>
        <ecNumber evidence="9">2.7.6.1</ecNumber>
    </recommendedName>
    <alternativeName>
        <fullName evidence="9">5-phospho-D-ribosyl alpha-1-diphosphate synthase</fullName>
    </alternativeName>
    <alternativeName>
        <fullName evidence="9">Phosphoribosyl diphosphate synthase</fullName>
    </alternativeName>
    <alternativeName>
        <fullName evidence="9">Phosphoribosyl pyrophosphate synthase</fullName>
        <shortName evidence="9">P-Rib-PP synthase</shortName>
        <shortName evidence="9">PRPP synthase</shortName>
        <shortName evidence="9">PRPPase</shortName>
    </alternativeName>
</protein>
<comment type="subunit">
    <text evidence="9">Homohexamer.</text>
</comment>
<keyword evidence="9" id="KW-0963">Cytoplasm</keyword>
<comment type="cofactor">
    <cofactor evidence="9">
        <name>Mg(2+)</name>
        <dbReference type="ChEBI" id="CHEBI:18420"/>
    </cofactor>
    <text evidence="9">Binds 2 Mg(2+) ions per subunit.</text>
</comment>
<dbReference type="UniPathway" id="UPA00087">
    <property type="reaction ID" value="UER00172"/>
</dbReference>
<dbReference type="HOGENOM" id="CLU_033546_2_0_9"/>
<dbReference type="NCBIfam" id="NF002320">
    <property type="entry name" value="PRK01259.1"/>
    <property type="match status" value="1"/>
</dbReference>
<comment type="subcellular location">
    <subcellularLocation>
        <location evidence="9">Cytoplasm</location>
    </subcellularLocation>
</comment>
<dbReference type="Proteomes" id="UP000001732">
    <property type="component" value="Chromosome"/>
</dbReference>
<dbReference type="AlphaFoldDB" id="B5Y8K9"/>
<evidence type="ECO:0000256" key="2">
    <source>
        <dbReference type="ARBA" id="ARBA00022723"/>
    </source>
</evidence>
<dbReference type="EMBL" id="CP001145">
    <property type="protein sequence ID" value="ACI17251.1"/>
    <property type="molecule type" value="Genomic_DNA"/>
</dbReference>
<dbReference type="eggNOG" id="COG0462">
    <property type="taxonomic scope" value="Bacteria"/>
</dbReference>
<comment type="catalytic activity">
    <reaction evidence="8 9">
        <text>D-ribose 5-phosphate + ATP = 5-phospho-alpha-D-ribose 1-diphosphate + AMP + H(+)</text>
        <dbReference type="Rhea" id="RHEA:15609"/>
        <dbReference type="ChEBI" id="CHEBI:15378"/>
        <dbReference type="ChEBI" id="CHEBI:30616"/>
        <dbReference type="ChEBI" id="CHEBI:58017"/>
        <dbReference type="ChEBI" id="CHEBI:78346"/>
        <dbReference type="ChEBI" id="CHEBI:456215"/>
        <dbReference type="EC" id="2.7.6.1"/>
    </reaction>
</comment>
<comment type="function">
    <text evidence="9">Involved in the biosynthesis of the central metabolite phospho-alpha-D-ribosyl-1-pyrophosphate (PRPP) via the transfer of pyrophosphoryl group from ATP to 1-hydroxyl of ribose-5-phosphate (Rib-5-P).</text>
</comment>
<dbReference type="InterPro" id="IPR037515">
    <property type="entry name" value="Rib-P_diPkinase_bac"/>
</dbReference>
<dbReference type="Pfam" id="PF14572">
    <property type="entry name" value="Pribosyl_synth"/>
    <property type="match status" value="1"/>
</dbReference>
<dbReference type="NCBIfam" id="TIGR01251">
    <property type="entry name" value="ribP_PPkin"/>
    <property type="match status" value="1"/>
</dbReference>
<dbReference type="EC" id="2.7.6.1" evidence="9"/>
<feature type="binding site" evidence="9">
    <location>
        <position position="201"/>
    </location>
    <ligand>
        <name>D-ribose 5-phosphate</name>
        <dbReference type="ChEBI" id="CHEBI:78346"/>
    </ligand>
</feature>
<keyword evidence="7 9" id="KW-0460">Magnesium</keyword>
<dbReference type="Gene3D" id="3.40.50.2020">
    <property type="match status" value="2"/>
</dbReference>
<dbReference type="HAMAP" id="MF_00583_B">
    <property type="entry name" value="RibP_PPkinase_B"/>
    <property type="match status" value="1"/>
</dbReference>
<keyword evidence="4 9" id="KW-0547">Nucleotide-binding</keyword>
<dbReference type="KEGG" id="cpo:COPRO5265_0759"/>
<dbReference type="OrthoDB" id="9777067at2"/>
<dbReference type="PANTHER" id="PTHR10210:SF41">
    <property type="entry name" value="RIBOSE-PHOSPHATE PYROPHOSPHOKINASE 1, CHLOROPLASTIC"/>
    <property type="match status" value="1"/>
</dbReference>
<feature type="binding site" evidence="9">
    <location>
        <begin position="229"/>
        <end position="233"/>
    </location>
    <ligand>
        <name>D-ribose 5-phosphate</name>
        <dbReference type="ChEBI" id="CHEBI:78346"/>
    </ligand>
</feature>
<feature type="binding site" evidence="9">
    <location>
        <position position="225"/>
    </location>
    <ligand>
        <name>D-ribose 5-phosphate</name>
        <dbReference type="ChEBI" id="CHEBI:78346"/>
    </ligand>
</feature>
<dbReference type="InterPro" id="IPR029099">
    <property type="entry name" value="Pribosyltran_N"/>
</dbReference>
<dbReference type="InterPro" id="IPR005946">
    <property type="entry name" value="Rib-P_diPkinase"/>
</dbReference>
<evidence type="ECO:0000313" key="12">
    <source>
        <dbReference type="Proteomes" id="UP000001732"/>
    </source>
</evidence>
<keyword evidence="1 9" id="KW-0808">Transferase</keyword>
<feature type="binding site" evidence="9">
    <location>
        <position position="134"/>
    </location>
    <ligand>
        <name>Mg(2+)</name>
        <dbReference type="ChEBI" id="CHEBI:18420"/>
    </ligand>
</feature>
<sequence>MGVDGRPMAVISGTANRPLAEKIVSELGMDLLPVEIYHFKDGETGIRIKESVRGYEVFLIQPTSPPVNENLMQLLIMLDALRRASVAEITVIMPYYGYARQDRKSKPREPISARLVAELIEAAGADRVVAVDLHVPQIQGFFKVPVDNLTAMPLFADYVRREKPLLQDVVIASPDVGGVVRANGLAYRLDNRPLVICDKRRTAANVAEIVHVIGDVVDKDVLIVDDIIDTGGSLIKAAQVFKDRGARSIWAFATHGLFSEGAVDAIEKSVIERVVVTDTVRSEYSSEKVQVVSVARLIAEAIKRIRTNQSISALFD</sequence>
<evidence type="ECO:0000259" key="10">
    <source>
        <dbReference type="Pfam" id="PF13793"/>
    </source>
</evidence>
<evidence type="ECO:0000256" key="4">
    <source>
        <dbReference type="ARBA" id="ARBA00022741"/>
    </source>
</evidence>
<dbReference type="SMART" id="SM01400">
    <property type="entry name" value="Pribosyltran_N"/>
    <property type="match status" value="1"/>
</dbReference>
<evidence type="ECO:0000313" key="11">
    <source>
        <dbReference type="EMBL" id="ACI17251.1"/>
    </source>
</evidence>
<evidence type="ECO:0000256" key="1">
    <source>
        <dbReference type="ARBA" id="ARBA00022679"/>
    </source>
</evidence>
<evidence type="ECO:0000256" key="9">
    <source>
        <dbReference type="HAMAP-Rule" id="MF_00583"/>
    </source>
</evidence>